<dbReference type="PRINTS" id="PR00237">
    <property type="entry name" value="GPCRRHODOPSN"/>
</dbReference>
<reference evidence="16" key="2">
    <citation type="submission" date="2025-08" db="UniProtKB">
        <authorList>
            <consortium name="Ensembl"/>
        </authorList>
    </citation>
    <scope>IDENTIFICATION</scope>
</reference>
<dbReference type="InterPro" id="IPR000276">
    <property type="entry name" value="GPCR_Rhodpsn"/>
</dbReference>
<dbReference type="Gene3D" id="1.20.1070.10">
    <property type="entry name" value="Rhodopsin 7-helix transmembrane proteins"/>
    <property type="match status" value="1"/>
</dbReference>
<dbReference type="Ensembl" id="ENSECRT00000006750.1">
    <property type="protein sequence ID" value="ENSECRP00000006643.1"/>
    <property type="gene ID" value="ENSECRG00000004424.1"/>
</dbReference>
<keyword evidence="10 13" id="KW-0675">Receptor</keyword>
<keyword evidence="9" id="KW-1015">Disulfide bond</keyword>
<dbReference type="PROSITE" id="PS50262">
    <property type="entry name" value="G_PROTEIN_RECEP_F1_2"/>
    <property type="match status" value="1"/>
</dbReference>
<evidence type="ECO:0000259" key="15">
    <source>
        <dbReference type="PROSITE" id="PS50262"/>
    </source>
</evidence>
<evidence type="ECO:0000256" key="14">
    <source>
        <dbReference type="RuleBase" id="RU363047"/>
    </source>
</evidence>
<dbReference type="PRINTS" id="PR00245">
    <property type="entry name" value="OLFACTORYR"/>
</dbReference>
<feature type="transmembrane region" description="Helical" evidence="14">
    <location>
        <begin position="235"/>
        <end position="256"/>
    </location>
</feature>
<evidence type="ECO:0000256" key="2">
    <source>
        <dbReference type="ARBA" id="ARBA00022475"/>
    </source>
</evidence>
<dbReference type="InterPro" id="IPR000725">
    <property type="entry name" value="Olfact_rcpt"/>
</dbReference>
<dbReference type="FunFam" id="1.20.1070.10:FF:000024">
    <property type="entry name" value="Olfactory receptor"/>
    <property type="match status" value="1"/>
</dbReference>
<evidence type="ECO:0000256" key="3">
    <source>
        <dbReference type="ARBA" id="ARBA00022606"/>
    </source>
</evidence>
<evidence type="ECO:0000256" key="11">
    <source>
        <dbReference type="ARBA" id="ARBA00023180"/>
    </source>
</evidence>
<feature type="transmembrane region" description="Helical" evidence="14">
    <location>
        <begin position="20"/>
        <end position="41"/>
    </location>
</feature>
<dbReference type="Proteomes" id="UP000694620">
    <property type="component" value="Chromosome 4"/>
</dbReference>
<dbReference type="GO" id="GO:0005886">
    <property type="term" value="C:plasma membrane"/>
    <property type="evidence" value="ECO:0007669"/>
    <property type="project" value="UniProtKB-SubCell"/>
</dbReference>
<keyword evidence="7 13" id="KW-0297">G-protein coupled receptor</keyword>
<reference evidence="16" key="1">
    <citation type="submission" date="2021-06" db="EMBL/GenBank/DDBJ databases">
        <authorList>
            <consortium name="Wellcome Sanger Institute Data Sharing"/>
        </authorList>
    </citation>
    <scope>NUCLEOTIDE SEQUENCE [LARGE SCALE GENOMIC DNA]</scope>
</reference>
<comment type="subcellular location">
    <subcellularLocation>
        <location evidence="1 14">Cell membrane</location>
        <topology evidence="1 14">Multi-pass membrane protein</topology>
    </subcellularLocation>
</comment>
<keyword evidence="5 14" id="KW-0552">Olfaction</keyword>
<evidence type="ECO:0000256" key="6">
    <source>
        <dbReference type="ARBA" id="ARBA00022989"/>
    </source>
</evidence>
<dbReference type="GeneTree" id="ENSGT00940000162761"/>
<dbReference type="GO" id="GO:0004930">
    <property type="term" value="F:G protein-coupled receptor activity"/>
    <property type="evidence" value="ECO:0007669"/>
    <property type="project" value="UniProtKB-KW"/>
</dbReference>
<organism evidence="16 17">
    <name type="scientific">Erpetoichthys calabaricus</name>
    <name type="common">Rope fish</name>
    <name type="synonym">Calamoichthys calabaricus</name>
    <dbReference type="NCBI Taxonomy" id="27687"/>
    <lineage>
        <taxon>Eukaryota</taxon>
        <taxon>Metazoa</taxon>
        <taxon>Chordata</taxon>
        <taxon>Craniata</taxon>
        <taxon>Vertebrata</taxon>
        <taxon>Euteleostomi</taxon>
        <taxon>Actinopterygii</taxon>
        <taxon>Polypteriformes</taxon>
        <taxon>Polypteridae</taxon>
        <taxon>Erpetoichthys</taxon>
    </lineage>
</organism>
<dbReference type="AlphaFoldDB" id="A0A8C4RTG2"/>
<evidence type="ECO:0000256" key="1">
    <source>
        <dbReference type="ARBA" id="ARBA00004651"/>
    </source>
</evidence>
<dbReference type="GO" id="GO:0004984">
    <property type="term" value="F:olfactory receptor activity"/>
    <property type="evidence" value="ECO:0007669"/>
    <property type="project" value="InterPro"/>
</dbReference>
<dbReference type="SMART" id="SM01381">
    <property type="entry name" value="7TM_GPCR_Srsx"/>
    <property type="match status" value="1"/>
</dbReference>
<feature type="transmembrane region" description="Helical" evidence="14">
    <location>
        <begin position="137"/>
        <end position="158"/>
    </location>
</feature>
<evidence type="ECO:0000256" key="7">
    <source>
        <dbReference type="ARBA" id="ARBA00023040"/>
    </source>
</evidence>
<keyword evidence="8 14" id="KW-0472">Membrane</keyword>
<dbReference type="PANTHER" id="PTHR26451:SF860">
    <property type="entry name" value="ODORANT RECEPTOR-RELATED"/>
    <property type="match status" value="1"/>
</dbReference>
<keyword evidence="2 14" id="KW-1003">Cell membrane</keyword>
<name>A0A8C4RTG2_ERPCA</name>
<feature type="transmembrane region" description="Helical" evidence="14">
    <location>
        <begin position="53"/>
        <end position="76"/>
    </location>
</feature>
<proteinExistence type="inferred from homology"/>
<comment type="similarity">
    <text evidence="13">Belongs to the G-protein coupled receptor 1 family.</text>
</comment>
<feature type="domain" description="G-protein coupled receptors family 1 profile" evidence="15">
    <location>
        <begin position="35"/>
        <end position="286"/>
    </location>
</feature>
<evidence type="ECO:0000313" key="16">
    <source>
        <dbReference type="Ensembl" id="ENSECRP00000006643.1"/>
    </source>
</evidence>
<dbReference type="SUPFAM" id="SSF81321">
    <property type="entry name" value="Family A G protein-coupled receptor-like"/>
    <property type="match status" value="1"/>
</dbReference>
<feature type="transmembrane region" description="Helical" evidence="14">
    <location>
        <begin position="88"/>
        <end position="116"/>
    </location>
</feature>
<dbReference type="InterPro" id="IPR052921">
    <property type="entry name" value="GPCR1_Superfamily_Member"/>
</dbReference>
<evidence type="ECO:0000256" key="8">
    <source>
        <dbReference type="ARBA" id="ARBA00023136"/>
    </source>
</evidence>
<feature type="transmembrane region" description="Helical" evidence="14">
    <location>
        <begin position="268"/>
        <end position="289"/>
    </location>
</feature>
<evidence type="ECO:0000256" key="12">
    <source>
        <dbReference type="ARBA" id="ARBA00023224"/>
    </source>
</evidence>
<evidence type="ECO:0000313" key="17">
    <source>
        <dbReference type="Proteomes" id="UP000694620"/>
    </source>
</evidence>
<reference evidence="16" key="3">
    <citation type="submission" date="2025-09" db="UniProtKB">
        <authorList>
            <consortium name="Ensembl"/>
        </authorList>
    </citation>
    <scope>IDENTIFICATION</scope>
</reference>
<accession>A0A8C4RTG2</accession>
<keyword evidence="11" id="KW-0325">Glycoprotein</keyword>
<keyword evidence="12 13" id="KW-0807">Transducer</keyword>
<keyword evidence="6 14" id="KW-1133">Transmembrane helix</keyword>
<evidence type="ECO:0000256" key="4">
    <source>
        <dbReference type="ARBA" id="ARBA00022692"/>
    </source>
</evidence>
<dbReference type="Pfam" id="PF13853">
    <property type="entry name" value="7tm_4"/>
    <property type="match status" value="1"/>
</dbReference>
<evidence type="ECO:0000256" key="5">
    <source>
        <dbReference type="ARBA" id="ARBA00022725"/>
    </source>
</evidence>
<dbReference type="InterPro" id="IPR017452">
    <property type="entry name" value="GPCR_Rhodpsn_7TM"/>
</dbReference>
<keyword evidence="17" id="KW-1185">Reference proteome</keyword>
<evidence type="ECO:0000256" key="9">
    <source>
        <dbReference type="ARBA" id="ARBA00023157"/>
    </source>
</evidence>
<keyword evidence="3 14" id="KW-0716">Sensory transduction</keyword>
<evidence type="ECO:0000256" key="10">
    <source>
        <dbReference type="ARBA" id="ARBA00023170"/>
    </source>
</evidence>
<dbReference type="PANTHER" id="PTHR26451">
    <property type="entry name" value="G_PROTEIN_RECEP_F1_2 DOMAIN-CONTAINING PROTEIN"/>
    <property type="match status" value="1"/>
</dbReference>
<evidence type="ECO:0000256" key="13">
    <source>
        <dbReference type="RuleBase" id="RU000688"/>
    </source>
</evidence>
<sequence length="307" mass="34518">ILKEFILIGFSSMSAEYYTLIFAAALLAYELTVCGNLMLVANIMLDKKLHSPMYFLVCNLSLADIFFVSTTLPKLILMADLFAEEKSISFGLCVMQAFCIHFYGTASQLILIVMAYDRYIAICDPLRYSSILTGTALIKLCCFAWGGAFILVAVMLGLTARLPRCGTKILIVFCNNSSLFSLSCIDTSLNNIYALATTYFLSIFSFLTIIWTYGKILHCCLNKNDNRSKRKAIHTCTSHLTVYIFFEVIVLFSIIGQRYPSANKNVRNAIAILIMTIPPVFNPLIYGINTKEIRQKVFRIDPHSILK</sequence>
<dbReference type="PROSITE" id="PS00237">
    <property type="entry name" value="G_PROTEIN_RECEP_F1_1"/>
    <property type="match status" value="1"/>
</dbReference>
<feature type="transmembrane region" description="Helical" evidence="14">
    <location>
        <begin position="192"/>
        <end position="214"/>
    </location>
</feature>
<protein>
    <recommendedName>
        <fullName evidence="14">Olfactory receptor</fullName>
    </recommendedName>
</protein>
<dbReference type="GO" id="GO:0005549">
    <property type="term" value="F:odorant binding"/>
    <property type="evidence" value="ECO:0007669"/>
    <property type="project" value="TreeGrafter"/>
</dbReference>
<keyword evidence="4 13" id="KW-0812">Transmembrane</keyword>